<evidence type="ECO:0000259" key="3">
    <source>
        <dbReference type="PROSITE" id="PS50977"/>
    </source>
</evidence>
<keyword evidence="1 2" id="KW-0238">DNA-binding</keyword>
<gene>
    <name evidence="4" type="ORF">G6M46_13940</name>
</gene>
<dbReference type="SUPFAM" id="SSF46689">
    <property type="entry name" value="Homeodomain-like"/>
    <property type="match status" value="1"/>
</dbReference>
<dbReference type="PANTHER" id="PTHR30055:SF241">
    <property type="entry name" value="TRANSCRIPTIONAL REGULATORY PROTEIN"/>
    <property type="match status" value="1"/>
</dbReference>
<evidence type="ECO:0000256" key="1">
    <source>
        <dbReference type="ARBA" id="ARBA00023125"/>
    </source>
</evidence>
<protein>
    <submittedName>
        <fullName evidence="4">TetR/AcrR family transcriptional regulator</fullName>
    </submittedName>
</protein>
<reference evidence="4" key="1">
    <citation type="journal article" date="2020" name="Science">
        <title>Unexpected conservation and global transmission of agrobacterial virulence plasmids.</title>
        <authorList>
            <person name="Weisberg A.J."/>
            <person name="Davis E.W. 2nd"/>
            <person name="Tabima J."/>
            <person name="Belcher M.S."/>
            <person name="Miller M."/>
            <person name="Kuo C.H."/>
            <person name="Loper J.E."/>
            <person name="Grunwald N.J."/>
            <person name="Putnam M.L."/>
            <person name="Chang J.H."/>
        </authorList>
    </citation>
    <scope>NUCLEOTIDE SEQUENCE</scope>
    <source>
        <strain evidence="4">17-1853-1a</strain>
    </source>
</reference>
<dbReference type="RefSeq" id="WP_065659417.1">
    <property type="nucleotide sequence ID" value="NZ_CP123840.1"/>
</dbReference>
<dbReference type="InterPro" id="IPR009057">
    <property type="entry name" value="Homeodomain-like_sf"/>
</dbReference>
<dbReference type="Gene3D" id="1.10.357.10">
    <property type="entry name" value="Tetracycline Repressor, domain 2"/>
    <property type="match status" value="1"/>
</dbReference>
<dbReference type="Proteomes" id="UP000702952">
    <property type="component" value="Unassembled WGS sequence"/>
</dbReference>
<dbReference type="GO" id="GO:0000976">
    <property type="term" value="F:transcription cis-regulatory region binding"/>
    <property type="evidence" value="ECO:0007669"/>
    <property type="project" value="TreeGrafter"/>
</dbReference>
<dbReference type="AlphaFoldDB" id="A0AA44F4K6"/>
<dbReference type="EMBL" id="JAAMAY010000024">
    <property type="protein sequence ID" value="NTC29254.1"/>
    <property type="molecule type" value="Genomic_DNA"/>
</dbReference>
<dbReference type="PRINTS" id="PR00455">
    <property type="entry name" value="HTHTETR"/>
</dbReference>
<feature type="DNA-binding region" description="H-T-H motif" evidence="2">
    <location>
        <begin position="34"/>
        <end position="53"/>
    </location>
</feature>
<sequence length="205" mass="22954">MARMTREQSQALTREKLLASAYEVMGRYGYAGASIERIAEEAGFSKGAFYSNFANKEEIFLQLLEGNAGDDVVKLTNLLGKYNDPEELIDALANWANERGKDRRWLVLAIELLHRAQDDHMRGDRHIKLFRDQWEGVGKILISKLDLTLQPPASPFYVGGLVLELTYGGISSFLKEGAPGDLVRIALRDMYHASHRVKAATKIDG</sequence>
<name>A0AA44F4K6_AGRTU</name>
<dbReference type="PROSITE" id="PS50977">
    <property type="entry name" value="HTH_TETR_2"/>
    <property type="match status" value="1"/>
</dbReference>
<dbReference type="GO" id="GO:0003700">
    <property type="term" value="F:DNA-binding transcription factor activity"/>
    <property type="evidence" value="ECO:0007669"/>
    <property type="project" value="TreeGrafter"/>
</dbReference>
<evidence type="ECO:0000313" key="4">
    <source>
        <dbReference type="EMBL" id="NTC29254.1"/>
    </source>
</evidence>
<accession>A0AA44F4K6</accession>
<feature type="domain" description="HTH tetR-type" evidence="3">
    <location>
        <begin position="11"/>
        <end position="71"/>
    </location>
</feature>
<proteinExistence type="predicted"/>
<dbReference type="Pfam" id="PF00440">
    <property type="entry name" value="TetR_N"/>
    <property type="match status" value="1"/>
</dbReference>
<evidence type="ECO:0000313" key="5">
    <source>
        <dbReference type="Proteomes" id="UP000702952"/>
    </source>
</evidence>
<dbReference type="InterPro" id="IPR001647">
    <property type="entry name" value="HTH_TetR"/>
</dbReference>
<dbReference type="PANTHER" id="PTHR30055">
    <property type="entry name" value="HTH-TYPE TRANSCRIPTIONAL REGULATOR RUTR"/>
    <property type="match status" value="1"/>
</dbReference>
<organism evidence="4 5">
    <name type="scientific">Agrobacterium tumefaciens</name>
    <dbReference type="NCBI Taxonomy" id="358"/>
    <lineage>
        <taxon>Bacteria</taxon>
        <taxon>Pseudomonadati</taxon>
        <taxon>Pseudomonadota</taxon>
        <taxon>Alphaproteobacteria</taxon>
        <taxon>Hyphomicrobiales</taxon>
        <taxon>Rhizobiaceae</taxon>
        <taxon>Rhizobium/Agrobacterium group</taxon>
        <taxon>Agrobacterium</taxon>
        <taxon>Agrobacterium tumefaciens complex</taxon>
    </lineage>
</organism>
<dbReference type="InterPro" id="IPR050109">
    <property type="entry name" value="HTH-type_TetR-like_transc_reg"/>
</dbReference>
<comment type="caution">
    <text evidence="4">The sequence shown here is derived from an EMBL/GenBank/DDBJ whole genome shotgun (WGS) entry which is preliminary data.</text>
</comment>
<evidence type="ECO:0000256" key="2">
    <source>
        <dbReference type="PROSITE-ProRule" id="PRU00335"/>
    </source>
</evidence>